<gene>
    <name evidence="1" type="ORF">ACFQMH_31230</name>
</gene>
<accession>A0ABW2ECF8</accession>
<dbReference type="Proteomes" id="UP001596409">
    <property type="component" value="Unassembled WGS sequence"/>
</dbReference>
<keyword evidence="2" id="KW-1185">Reference proteome</keyword>
<evidence type="ECO:0000313" key="2">
    <source>
        <dbReference type="Proteomes" id="UP001596409"/>
    </source>
</evidence>
<dbReference type="EMBL" id="JBHSYM010000073">
    <property type="protein sequence ID" value="MFC7016093.1"/>
    <property type="molecule type" value="Genomic_DNA"/>
</dbReference>
<organism evidence="1 2">
    <name type="scientific">Streptomyces viridiviolaceus</name>
    <dbReference type="NCBI Taxonomy" id="68282"/>
    <lineage>
        <taxon>Bacteria</taxon>
        <taxon>Bacillati</taxon>
        <taxon>Actinomycetota</taxon>
        <taxon>Actinomycetes</taxon>
        <taxon>Kitasatosporales</taxon>
        <taxon>Streptomycetaceae</taxon>
        <taxon>Streptomyces</taxon>
    </lineage>
</organism>
<name>A0ABW2ECF8_9ACTN</name>
<reference evidence="2" key="1">
    <citation type="journal article" date="2019" name="Int. J. Syst. Evol. Microbiol.">
        <title>The Global Catalogue of Microorganisms (GCM) 10K type strain sequencing project: providing services to taxonomists for standard genome sequencing and annotation.</title>
        <authorList>
            <consortium name="The Broad Institute Genomics Platform"/>
            <consortium name="The Broad Institute Genome Sequencing Center for Infectious Disease"/>
            <person name="Wu L."/>
            <person name="Ma J."/>
        </authorList>
    </citation>
    <scope>NUCLEOTIDE SEQUENCE [LARGE SCALE GENOMIC DNA]</scope>
    <source>
        <strain evidence="2">JCM 4855</strain>
    </source>
</reference>
<proteinExistence type="predicted"/>
<comment type="caution">
    <text evidence="1">The sequence shown here is derived from an EMBL/GenBank/DDBJ whole genome shotgun (WGS) entry which is preliminary data.</text>
</comment>
<protein>
    <submittedName>
        <fullName evidence="1">Uncharacterized protein</fullName>
    </submittedName>
</protein>
<dbReference type="RefSeq" id="WP_268254956.1">
    <property type="nucleotide sequence ID" value="NZ_BMWA01000030.1"/>
</dbReference>
<sequence>MAPDCPHQRLAEKRLWQALDDTGLNATGFTKPDCSALPGR</sequence>
<evidence type="ECO:0000313" key="1">
    <source>
        <dbReference type="EMBL" id="MFC7016093.1"/>
    </source>
</evidence>